<gene>
    <name evidence="1" type="ORF">MYCTH_2060218</name>
</gene>
<dbReference type="OMA" id="RYYINYI"/>
<evidence type="ECO:0000313" key="1">
    <source>
        <dbReference type="EMBL" id="AEO58340.1"/>
    </source>
</evidence>
<evidence type="ECO:0000313" key="2">
    <source>
        <dbReference type="Proteomes" id="UP000007322"/>
    </source>
</evidence>
<sequence>PLDISCFRPLKKAYSRQVEDLIQIYITYVSKLEFLYTFHEAFFASMTGKNIQDGFTGSGLVPYDLERVLSKLDIRLRTPIPLNSRAGTL</sequence>
<dbReference type="Proteomes" id="UP000007322">
    <property type="component" value="Chromosome 3"/>
</dbReference>
<dbReference type="GeneID" id="11509697"/>
<feature type="non-terminal residue" evidence="1">
    <location>
        <position position="1"/>
    </location>
</feature>
<accession>G2QDM9</accession>
<dbReference type="AlphaFoldDB" id="G2QDM9"/>
<proteinExistence type="predicted"/>
<dbReference type="InParanoid" id="G2QDM9"/>
<dbReference type="KEGG" id="mtm:MYCTH_2060218"/>
<reference evidence="1 2" key="1">
    <citation type="journal article" date="2011" name="Nat. Biotechnol.">
        <title>Comparative genomic analysis of the thermophilic biomass-degrading fungi Myceliophthora thermophila and Thielavia terrestris.</title>
        <authorList>
            <person name="Berka R.M."/>
            <person name="Grigoriev I.V."/>
            <person name="Otillar R."/>
            <person name="Salamov A."/>
            <person name="Grimwood J."/>
            <person name="Reid I."/>
            <person name="Ishmael N."/>
            <person name="John T."/>
            <person name="Darmond C."/>
            <person name="Moisan M.-C."/>
            <person name="Henrissat B."/>
            <person name="Coutinho P.M."/>
            <person name="Lombard V."/>
            <person name="Natvig D.O."/>
            <person name="Lindquist E."/>
            <person name="Schmutz J."/>
            <person name="Lucas S."/>
            <person name="Harris P."/>
            <person name="Powlowski J."/>
            <person name="Bellemare A."/>
            <person name="Taylor D."/>
            <person name="Butler G."/>
            <person name="de Vries R.P."/>
            <person name="Allijn I.E."/>
            <person name="van den Brink J."/>
            <person name="Ushinsky S."/>
            <person name="Storms R."/>
            <person name="Powell A.J."/>
            <person name="Paulsen I.T."/>
            <person name="Elbourne L.D.H."/>
            <person name="Baker S.E."/>
            <person name="Magnuson J."/>
            <person name="LaBoissiere S."/>
            <person name="Clutterbuck A.J."/>
            <person name="Martinez D."/>
            <person name="Wogulis M."/>
            <person name="de Leon A.L."/>
            <person name="Rey M.W."/>
            <person name="Tsang A."/>
        </authorList>
    </citation>
    <scope>NUCLEOTIDE SEQUENCE [LARGE SCALE GENOMIC DNA]</scope>
    <source>
        <strain evidence="2">ATCC 42464 / BCRC 31852 / DSM 1799</strain>
    </source>
</reference>
<keyword evidence="2" id="KW-1185">Reference proteome</keyword>
<organism evidence="1 2">
    <name type="scientific">Thermothelomyces thermophilus (strain ATCC 42464 / BCRC 31852 / DSM 1799)</name>
    <name type="common">Sporotrichum thermophile</name>
    <dbReference type="NCBI Taxonomy" id="573729"/>
    <lineage>
        <taxon>Eukaryota</taxon>
        <taxon>Fungi</taxon>
        <taxon>Dikarya</taxon>
        <taxon>Ascomycota</taxon>
        <taxon>Pezizomycotina</taxon>
        <taxon>Sordariomycetes</taxon>
        <taxon>Sordariomycetidae</taxon>
        <taxon>Sordariales</taxon>
        <taxon>Chaetomiaceae</taxon>
        <taxon>Thermothelomyces</taxon>
    </lineage>
</organism>
<dbReference type="HOGENOM" id="CLU_013929_2_4_1"/>
<dbReference type="VEuPathDB" id="FungiDB:MYCTH_2060218"/>
<dbReference type="RefSeq" id="XP_003663585.1">
    <property type="nucleotide sequence ID" value="XM_003663537.1"/>
</dbReference>
<dbReference type="EMBL" id="CP003004">
    <property type="protein sequence ID" value="AEO58340.1"/>
    <property type="molecule type" value="Genomic_DNA"/>
</dbReference>
<protein>
    <submittedName>
        <fullName evidence="1">Uncharacterized protein</fullName>
    </submittedName>
</protein>
<name>G2QDM9_THET4</name>
<dbReference type="OrthoDB" id="4589250at2759"/>